<dbReference type="HOGENOM" id="CLU_026152_3_0_0"/>
<evidence type="ECO:0000259" key="2">
    <source>
        <dbReference type="Pfam" id="PF01882"/>
    </source>
</evidence>
<feature type="transmembrane region" description="Helical" evidence="1">
    <location>
        <begin position="39"/>
        <end position="60"/>
    </location>
</feature>
<dbReference type="AlphaFoldDB" id="B9L4F9"/>
<dbReference type="InterPro" id="IPR002881">
    <property type="entry name" value="DUF58"/>
</dbReference>
<keyword evidence="1" id="KW-1133">Transmembrane helix</keyword>
<reference evidence="3 4" key="1">
    <citation type="journal article" date="2009" name="PLoS ONE">
        <title>Complete genome sequence of the aerobic CO-oxidizing thermophile Thermomicrobium roseum.</title>
        <authorList>
            <person name="Wu D."/>
            <person name="Raymond J."/>
            <person name="Wu M."/>
            <person name="Chatterji S."/>
            <person name="Ren Q."/>
            <person name="Graham J.E."/>
            <person name="Bryant D.A."/>
            <person name="Robb F."/>
            <person name="Colman A."/>
            <person name="Tallon L.J."/>
            <person name="Badger J.H."/>
            <person name="Madupu R."/>
            <person name="Ward N.L."/>
            <person name="Eisen J.A."/>
        </authorList>
    </citation>
    <scope>NUCLEOTIDE SEQUENCE [LARGE SCALE GENOMIC DNA]</scope>
    <source>
        <strain evidence="4">ATCC 27502 / DSM 5159 / P-2</strain>
        <plasmid evidence="3">unnamed</plasmid>
    </source>
</reference>
<evidence type="ECO:0000256" key="1">
    <source>
        <dbReference type="SAM" id="Phobius"/>
    </source>
</evidence>
<feature type="domain" description="DUF58" evidence="2">
    <location>
        <begin position="218"/>
        <end position="399"/>
    </location>
</feature>
<gene>
    <name evidence="3" type="ordered locus">trd_A0673</name>
</gene>
<dbReference type="Proteomes" id="UP000000447">
    <property type="component" value="Plasmid unnamed"/>
</dbReference>
<protein>
    <submittedName>
        <fullName evidence="3">Conserved repeat domain protein</fullName>
    </submittedName>
</protein>
<sequence>MESAPTVVPVEREELLPAGILASVVLGGAAVALGRPILALVAFAVTIVLGLGLLWLRFGFYRVRYWRQLQPDHVFPGEPVTLSLVLENAKPLPLPWVEVVEELPAALVIEGQQLEPSPKPERKVLRTLLSVGIAERVQRRYPARARRRGFYRLGPTRLTTGDPFGLARARLEIEPGGTLLVYPEIRPLESFGLPAEHPLGDATPLRPLLEDPLRIQGARPYQPGDSPRQIHWRATACLGELQTRLLERSAAPVLALFLDVNTFEHFWEGIRPGELEWAISLTASLASWGIEQGYQVGLWVNAPLVGGERFIRIRPGRHPHQLRRLLEALAMLVPHTGHRIEQLLSAEARLLSGGVTIVLVTALVTENLRRTLLALRQQGYGIALIAVGTSAGLLPRRGLAIFELEGERAPAA</sequence>
<dbReference type="PANTHER" id="PTHR34351:SF2">
    <property type="entry name" value="DUF58 DOMAIN-CONTAINING PROTEIN"/>
    <property type="match status" value="1"/>
</dbReference>
<dbReference type="Pfam" id="PF01882">
    <property type="entry name" value="DUF58"/>
    <property type="match status" value="1"/>
</dbReference>
<evidence type="ECO:0000313" key="3">
    <source>
        <dbReference type="EMBL" id="ACM06556.1"/>
    </source>
</evidence>
<accession>B9L4F9</accession>
<organism evidence="3 4">
    <name type="scientific">Thermomicrobium roseum (strain ATCC 27502 / DSM 5159 / P-2)</name>
    <dbReference type="NCBI Taxonomy" id="309801"/>
    <lineage>
        <taxon>Bacteria</taxon>
        <taxon>Pseudomonadati</taxon>
        <taxon>Thermomicrobiota</taxon>
        <taxon>Thermomicrobia</taxon>
        <taxon>Thermomicrobiales</taxon>
        <taxon>Thermomicrobiaceae</taxon>
        <taxon>Thermomicrobium</taxon>
    </lineage>
</organism>
<feature type="transmembrane region" description="Helical" evidence="1">
    <location>
        <begin position="15"/>
        <end position="33"/>
    </location>
</feature>
<keyword evidence="1" id="KW-0812">Transmembrane</keyword>
<dbReference type="EMBL" id="CP001276">
    <property type="protein sequence ID" value="ACM06556.1"/>
    <property type="molecule type" value="Genomic_DNA"/>
</dbReference>
<name>B9L4F9_THERP</name>
<keyword evidence="3" id="KW-0614">Plasmid</keyword>
<proteinExistence type="predicted"/>
<geneLocation type="plasmid" evidence="4">
    <name>Tros</name>
</geneLocation>
<keyword evidence="4" id="KW-1185">Reference proteome</keyword>
<dbReference type="KEGG" id="tro:trd_A0673"/>
<evidence type="ECO:0000313" key="4">
    <source>
        <dbReference type="Proteomes" id="UP000000447"/>
    </source>
</evidence>
<dbReference type="eggNOG" id="COG1721">
    <property type="taxonomic scope" value="Bacteria"/>
</dbReference>
<keyword evidence="1" id="KW-0472">Membrane</keyword>
<dbReference type="PANTHER" id="PTHR34351">
    <property type="entry name" value="SLR1927 PROTEIN-RELATED"/>
    <property type="match status" value="1"/>
</dbReference>
<dbReference type="RefSeq" id="WP_012642543.1">
    <property type="nucleotide sequence ID" value="NC_011961.1"/>
</dbReference>